<dbReference type="PANTHER" id="PTHR43861">
    <property type="entry name" value="TRANS-ACONITATE 2-METHYLTRANSFERASE-RELATED"/>
    <property type="match status" value="1"/>
</dbReference>
<dbReference type="InterPro" id="IPR041698">
    <property type="entry name" value="Methyltransf_25"/>
</dbReference>
<accession>A0A7W5JWF4</accession>
<dbReference type="Proteomes" id="UP000565572">
    <property type="component" value="Unassembled WGS sequence"/>
</dbReference>
<sequence length="204" mass="22262">MTALRPVRDAYSAKAEQYIALVDAGWPDDDGDTALVLRHLTGLDGPVLDLGCGPGHWTARLQAEGVDVTGIDLVPEFVTHARTTRPGCDFRLGSMTDLDVGDRSVAGVLSWYSTIHVTPHQLHDVLAELRRVLVPTGVLVLGFFDSEDDVAAFDHQVVTAYRWPVDALAERLEAAGFVELERRQHQVAARPDRRYAALVARAAG</sequence>
<keyword evidence="5" id="KW-1185">Reference proteome</keyword>
<evidence type="ECO:0000259" key="3">
    <source>
        <dbReference type="Pfam" id="PF13649"/>
    </source>
</evidence>
<protein>
    <submittedName>
        <fullName evidence="4">SAM-dependent methyltransferase</fullName>
    </submittedName>
</protein>
<dbReference type="RefSeq" id="WP_332836806.1">
    <property type="nucleotide sequence ID" value="NZ_JACHZG010000001.1"/>
</dbReference>
<evidence type="ECO:0000313" key="4">
    <source>
        <dbReference type="EMBL" id="MBB3327579.1"/>
    </source>
</evidence>
<dbReference type="Gene3D" id="3.40.50.150">
    <property type="entry name" value="Vaccinia Virus protein VP39"/>
    <property type="match status" value="1"/>
</dbReference>
<comment type="caution">
    <text evidence="4">The sequence shown here is derived from an EMBL/GenBank/DDBJ whole genome shotgun (WGS) entry which is preliminary data.</text>
</comment>
<dbReference type="Pfam" id="PF13649">
    <property type="entry name" value="Methyltransf_25"/>
    <property type="match status" value="1"/>
</dbReference>
<keyword evidence="1 4" id="KW-0489">Methyltransferase</keyword>
<evidence type="ECO:0000256" key="1">
    <source>
        <dbReference type="ARBA" id="ARBA00022603"/>
    </source>
</evidence>
<dbReference type="CDD" id="cd02440">
    <property type="entry name" value="AdoMet_MTases"/>
    <property type="match status" value="1"/>
</dbReference>
<dbReference type="EMBL" id="JACHZG010000001">
    <property type="protein sequence ID" value="MBB3327579.1"/>
    <property type="molecule type" value="Genomic_DNA"/>
</dbReference>
<evidence type="ECO:0000256" key="2">
    <source>
        <dbReference type="ARBA" id="ARBA00022679"/>
    </source>
</evidence>
<dbReference type="GO" id="GO:0008168">
    <property type="term" value="F:methyltransferase activity"/>
    <property type="evidence" value="ECO:0007669"/>
    <property type="project" value="UniProtKB-KW"/>
</dbReference>
<keyword evidence="2 4" id="KW-0808">Transferase</keyword>
<dbReference type="PANTHER" id="PTHR43861:SF1">
    <property type="entry name" value="TRANS-ACONITATE 2-METHYLTRANSFERASE"/>
    <property type="match status" value="1"/>
</dbReference>
<gene>
    <name evidence="4" type="ORF">FHX39_002523</name>
</gene>
<dbReference type="AlphaFoldDB" id="A0A7W5JWF4"/>
<name>A0A7W5JWF4_9ACTN</name>
<feature type="domain" description="Methyltransferase" evidence="3">
    <location>
        <begin position="47"/>
        <end position="137"/>
    </location>
</feature>
<dbReference type="SUPFAM" id="SSF53335">
    <property type="entry name" value="S-adenosyl-L-methionine-dependent methyltransferases"/>
    <property type="match status" value="1"/>
</dbReference>
<dbReference type="GO" id="GO:0032259">
    <property type="term" value="P:methylation"/>
    <property type="evidence" value="ECO:0007669"/>
    <property type="project" value="UniProtKB-KW"/>
</dbReference>
<organism evidence="4 5">
    <name type="scientific">Microlunatus antarcticus</name>
    <dbReference type="NCBI Taxonomy" id="53388"/>
    <lineage>
        <taxon>Bacteria</taxon>
        <taxon>Bacillati</taxon>
        <taxon>Actinomycetota</taxon>
        <taxon>Actinomycetes</taxon>
        <taxon>Propionibacteriales</taxon>
        <taxon>Propionibacteriaceae</taxon>
        <taxon>Microlunatus</taxon>
    </lineage>
</organism>
<proteinExistence type="predicted"/>
<reference evidence="4 5" key="1">
    <citation type="submission" date="2020-08" db="EMBL/GenBank/DDBJ databases">
        <title>Sequencing the genomes of 1000 actinobacteria strains.</title>
        <authorList>
            <person name="Klenk H.-P."/>
        </authorList>
    </citation>
    <scope>NUCLEOTIDE SEQUENCE [LARGE SCALE GENOMIC DNA]</scope>
    <source>
        <strain evidence="4 5">DSM 11053</strain>
    </source>
</reference>
<dbReference type="InterPro" id="IPR029063">
    <property type="entry name" value="SAM-dependent_MTases_sf"/>
</dbReference>
<evidence type="ECO:0000313" key="5">
    <source>
        <dbReference type="Proteomes" id="UP000565572"/>
    </source>
</evidence>